<comment type="subunit">
    <text evidence="13">Homodimer.</text>
</comment>
<dbReference type="InterPro" id="IPR012675">
    <property type="entry name" value="Beta-grasp_dom_sf"/>
</dbReference>
<keyword evidence="2 13" id="KW-0963">Cytoplasm</keyword>
<dbReference type="GO" id="GO:0005524">
    <property type="term" value="F:ATP binding"/>
    <property type="evidence" value="ECO:0007669"/>
    <property type="project" value="UniProtKB-UniRule"/>
</dbReference>
<dbReference type="NCBIfam" id="TIGR00418">
    <property type="entry name" value="thrS"/>
    <property type="match status" value="1"/>
</dbReference>
<evidence type="ECO:0000256" key="1">
    <source>
        <dbReference type="ARBA" id="ARBA00008226"/>
    </source>
</evidence>
<protein>
    <recommendedName>
        <fullName evidence="13">Threonine--tRNA ligase</fullName>
        <ecNumber evidence="13">6.1.1.3</ecNumber>
    </recommendedName>
    <alternativeName>
        <fullName evidence="13">Threonyl-tRNA synthetase</fullName>
        <shortName evidence="13">ThrRS</shortName>
    </alternativeName>
</protein>
<dbReference type="Gene3D" id="3.30.930.10">
    <property type="entry name" value="Bira Bifunctional Protein, Domain 2"/>
    <property type="match status" value="1"/>
</dbReference>
<evidence type="ECO:0000256" key="13">
    <source>
        <dbReference type="HAMAP-Rule" id="MF_00184"/>
    </source>
</evidence>
<dbReference type="GO" id="GO:0006435">
    <property type="term" value="P:threonyl-tRNA aminoacylation"/>
    <property type="evidence" value="ECO:0007669"/>
    <property type="project" value="UniProtKB-UniRule"/>
</dbReference>
<evidence type="ECO:0000256" key="11">
    <source>
        <dbReference type="ARBA" id="ARBA00023146"/>
    </source>
</evidence>
<dbReference type="PROSITE" id="PS50862">
    <property type="entry name" value="AA_TRNA_LIGASE_II"/>
    <property type="match status" value="1"/>
</dbReference>
<keyword evidence="3 13" id="KW-0820">tRNA-binding</keyword>
<dbReference type="Pfam" id="PF02824">
    <property type="entry name" value="TGS"/>
    <property type="match status" value="1"/>
</dbReference>
<dbReference type="Gene3D" id="3.10.20.30">
    <property type="match status" value="1"/>
</dbReference>
<evidence type="ECO:0000256" key="10">
    <source>
        <dbReference type="ARBA" id="ARBA00022917"/>
    </source>
</evidence>
<comment type="caution">
    <text evidence="16">The sequence shown here is derived from an EMBL/GenBank/DDBJ whole genome shotgun (WGS) entry which is preliminary data.</text>
</comment>
<dbReference type="EC" id="6.1.1.3" evidence="13"/>
<dbReference type="InterPro" id="IPR012676">
    <property type="entry name" value="TGS-like"/>
</dbReference>
<evidence type="ECO:0000256" key="2">
    <source>
        <dbReference type="ARBA" id="ARBA00022490"/>
    </source>
</evidence>
<comment type="subcellular location">
    <subcellularLocation>
        <location evidence="13">Cytoplasm</location>
    </subcellularLocation>
</comment>
<accession>A0A2G6KKX8</accession>
<dbReference type="SUPFAM" id="SSF52954">
    <property type="entry name" value="Class II aaRS ABD-related"/>
    <property type="match status" value="1"/>
</dbReference>
<dbReference type="FunFam" id="3.30.980.10:FF:000005">
    <property type="entry name" value="Threonyl-tRNA synthetase, mitochondrial"/>
    <property type="match status" value="1"/>
</dbReference>
<comment type="similarity">
    <text evidence="1 13">Belongs to the class-II aminoacyl-tRNA synthetase family.</text>
</comment>
<dbReference type="PANTHER" id="PTHR11451">
    <property type="entry name" value="THREONINE-TRNA LIGASE"/>
    <property type="match status" value="1"/>
</dbReference>
<keyword evidence="7 13" id="KW-0862">Zinc</keyword>
<dbReference type="AlphaFoldDB" id="A0A2G6KKX8"/>
<evidence type="ECO:0000256" key="12">
    <source>
        <dbReference type="ARBA" id="ARBA00049515"/>
    </source>
</evidence>
<evidence type="ECO:0000256" key="6">
    <source>
        <dbReference type="ARBA" id="ARBA00022741"/>
    </source>
</evidence>
<dbReference type="InterPro" id="IPR006195">
    <property type="entry name" value="aa-tRNA-synth_II"/>
</dbReference>
<dbReference type="PRINTS" id="PR01047">
    <property type="entry name" value="TRNASYNTHTHR"/>
</dbReference>
<evidence type="ECO:0000313" key="17">
    <source>
        <dbReference type="Proteomes" id="UP000230821"/>
    </source>
</evidence>
<dbReference type="Proteomes" id="UP000230821">
    <property type="component" value="Unassembled WGS sequence"/>
</dbReference>
<evidence type="ECO:0000259" key="15">
    <source>
        <dbReference type="PROSITE" id="PS51880"/>
    </source>
</evidence>
<dbReference type="GO" id="GO:0000049">
    <property type="term" value="F:tRNA binding"/>
    <property type="evidence" value="ECO:0007669"/>
    <property type="project" value="UniProtKB-KW"/>
</dbReference>
<comment type="cofactor">
    <cofactor evidence="13">
        <name>Zn(2+)</name>
        <dbReference type="ChEBI" id="CHEBI:29105"/>
    </cofactor>
    <text evidence="13">Binds 1 zinc ion per subunit.</text>
</comment>
<dbReference type="SUPFAM" id="SSF81271">
    <property type="entry name" value="TGS-like"/>
    <property type="match status" value="1"/>
</dbReference>
<feature type="binding site" evidence="13">
    <location>
        <position position="335"/>
    </location>
    <ligand>
        <name>Zn(2+)</name>
        <dbReference type="ChEBI" id="CHEBI:29105"/>
        <note>catalytic</note>
    </ligand>
</feature>
<reference evidence="16 17" key="1">
    <citation type="submission" date="2017-10" db="EMBL/GenBank/DDBJ databases">
        <title>Novel microbial diversity and functional potential in the marine mammal oral microbiome.</title>
        <authorList>
            <person name="Dudek N.K."/>
            <person name="Sun C.L."/>
            <person name="Burstein D."/>
            <person name="Kantor R.S."/>
            <person name="Aliaga Goltsman D.S."/>
            <person name="Bik E.M."/>
            <person name="Thomas B.C."/>
            <person name="Banfield J.F."/>
            <person name="Relman D.A."/>
        </authorList>
    </citation>
    <scope>NUCLEOTIDE SEQUENCE [LARGE SCALE GENOMIC DNA]</scope>
    <source>
        <strain evidence="16">DOLJORAL78_47_16</strain>
    </source>
</reference>
<organism evidence="16 17">
    <name type="scientific">candidate division KSB3 bacterium</name>
    <dbReference type="NCBI Taxonomy" id="2044937"/>
    <lineage>
        <taxon>Bacteria</taxon>
        <taxon>candidate division KSB3</taxon>
    </lineage>
</organism>
<dbReference type="GO" id="GO:0046872">
    <property type="term" value="F:metal ion binding"/>
    <property type="evidence" value="ECO:0007669"/>
    <property type="project" value="UniProtKB-KW"/>
</dbReference>
<keyword evidence="9 13" id="KW-0694">RNA-binding</keyword>
<dbReference type="InterPro" id="IPR004154">
    <property type="entry name" value="Anticodon-bd"/>
</dbReference>
<keyword evidence="6 13" id="KW-0547">Nucleotide-binding</keyword>
<dbReference type="CDD" id="cd00860">
    <property type="entry name" value="ThrRS_anticodon"/>
    <property type="match status" value="1"/>
</dbReference>
<dbReference type="InterPro" id="IPR033728">
    <property type="entry name" value="ThrRS_core"/>
</dbReference>
<dbReference type="PROSITE" id="PS51880">
    <property type="entry name" value="TGS"/>
    <property type="match status" value="1"/>
</dbReference>
<dbReference type="FunFam" id="3.30.54.20:FF:000002">
    <property type="entry name" value="Threonine--tRNA ligase"/>
    <property type="match status" value="1"/>
</dbReference>
<keyword evidence="11 13" id="KW-0030">Aminoacyl-tRNA synthetase</keyword>
<comment type="caution">
    <text evidence="13">Lacks conserved residue(s) required for the propagation of feature annotation.</text>
</comment>
<dbReference type="InterPro" id="IPR002320">
    <property type="entry name" value="Thr-tRNA-ligase_IIa"/>
</dbReference>
<dbReference type="EMBL" id="PDSK01000027">
    <property type="protein sequence ID" value="PIE36040.1"/>
    <property type="molecule type" value="Genomic_DNA"/>
</dbReference>
<keyword evidence="10 13" id="KW-0648">Protein biosynthesis</keyword>
<dbReference type="Pfam" id="PF00587">
    <property type="entry name" value="tRNA-synt_2b"/>
    <property type="match status" value="1"/>
</dbReference>
<keyword evidence="4 13" id="KW-0436">Ligase</keyword>
<dbReference type="SUPFAM" id="SSF55186">
    <property type="entry name" value="ThrRS/AlaRS common domain"/>
    <property type="match status" value="1"/>
</dbReference>
<evidence type="ECO:0000256" key="4">
    <source>
        <dbReference type="ARBA" id="ARBA00022598"/>
    </source>
</evidence>
<evidence type="ECO:0000256" key="7">
    <source>
        <dbReference type="ARBA" id="ARBA00022833"/>
    </source>
</evidence>
<evidence type="ECO:0000256" key="5">
    <source>
        <dbReference type="ARBA" id="ARBA00022723"/>
    </source>
</evidence>
<evidence type="ECO:0000313" key="16">
    <source>
        <dbReference type="EMBL" id="PIE36040.1"/>
    </source>
</evidence>
<dbReference type="InterPro" id="IPR047246">
    <property type="entry name" value="ThrRS_anticodon"/>
</dbReference>
<feature type="binding site" evidence="13">
    <location>
        <position position="386"/>
    </location>
    <ligand>
        <name>Zn(2+)</name>
        <dbReference type="ChEBI" id="CHEBI:29105"/>
        <note>catalytic</note>
    </ligand>
</feature>
<feature type="binding site" evidence="13">
    <location>
        <position position="516"/>
    </location>
    <ligand>
        <name>Zn(2+)</name>
        <dbReference type="ChEBI" id="CHEBI:29105"/>
        <note>catalytic</note>
    </ligand>
</feature>
<dbReference type="Pfam" id="PF07973">
    <property type="entry name" value="tRNA_SAD"/>
    <property type="match status" value="1"/>
</dbReference>
<dbReference type="Gene3D" id="3.40.50.800">
    <property type="entry name" value="Anticodon-binding domain"/>
    <property type="match status" value="1"/>
</dbReference>
<dbReference type="InterPro" id="IPR004095">
    <property type="entry name" value="TGS"/>
</dbReference>
<dbReference type="CDD" id="cd01667">
    <property type="entry name" value="TGS_ThrRS"/>
    <property type="match status" value="1"/>
</dbReference>
<name>A0A2G6KKX8_9BACT</name>
<evidence type="ECO:0000256" key="9">
    <source>
        <dbReference type="ARBA" id="ARBA00022884"/>
    </source>
</evidence>
<comment type="catalytic activity">
    <reaction evidence="12 13">
        <text>tRNA(Thr) + L-threonine + ATP = L-threonyl-tRNA(Thr) + AMP + diphosphate + H(+)</text>
        <dbReference type="Rhea" id="RHEA:24624"/>
        <dbReference type="Rhea" id="RHEA-COMP:9670"/>
        <dbReference type="Rhea" id="RHEA-COMP:9704"/>
        <dbReference type="ChEBI" id="CHEBI:15378"/>
        <dbReference type="ChEBI" id="CHEBI:30616"/>
        <dbReference type="ChEBI" id="CHEBI:33019"/>
        <dbReference type="ChEBI" id="CHEBI:57926"/>
        <dbReference type="ChEBI" id="CHEBI:78442"/>
        <dbReference type="ChEBI" id="CHEBI:78534"/>
        <dbReference type="ChEBI" id="CHEBI:456215"/>
        <dbReference type="EC" id="6.1.1.3"/>
    </reaction>
</comment>
<evidence type="ECO:0000259" key="14">
    <source>
        <dbReference type="PROSITE" id="PS50862"/>
    </source>
</evidence>
<dbReference type="GO" id="GO:0005737">
    <property type="term" value="C:cytoplasm"/>
    <property type="evidence" value="ECO:0007669"/>
    <property type="project" value="UniProtKB-SubCell"/>
</dbReference>
<dbReference type="Pfam" id="PF03129">
    <property type="entry name" value="HGTP_anticodon"/>
    <property type="match status" value="1"/>
</dbReference>
<evidence type="ECO:0000256" key="3">
    <source>
        <dbReference type="ARBA" id="ARBA00022555"/>
    </source>
</evidence>
<evidence type="ECO:0000256" key="8">
    <source>
        <dbReference type="ARBA" id="ARBA00022840"/>
    </source>
</evidence>
<dbReference type="InterPro" id="IPR036621">
    <property type="entry name" value="Anticodon-bd_dom_sf"/>
</dbReference>
<dbReference type="FunFam" id="3.30.930.10:FF:000002">
    <property type="entry name" value="Threonine--tRNA ligase"/>
    <property type="match status" value="1"/>
</dbReference>
<gene>
    <name evidence="13" type="primary">thrS</name>
    <name evidence="16" type="ORF">CSA56_01880</name>
</gene>
<dbReference type="SUPFAM" id="SSF55681">
    <property type="entry name" value="Class II aaRS and biotin synthetases"/>
    <property type="match status" value="1"/>
</dbReference>
<dbReference type="Gene3D" id="3.30.980.10">
    <property type="entry name" value="Threonyl-trna Synthetase, Chain A, domain 2"/>
    <property type="match status" value="1"/>
</dbReference>
<dbReference type="FunFam" id="3.40.50.800:FF:000001">
    <property type="entry name" value="Threonine--tRNA ligase"/>
    <property type="match status" value="1"/>
</dbReference>
<proteinExistence type="inferred from homology"/>
<keyword evidence="8 13" id="KW-0067">ATP-binding</keyword>
<feature type="domain" description="Aminoacyl-transfer RNA synthetases class-II family profile" evidence="14">
    <location>
        <begin position="243"/>
        <end position="539"/>
    </location>
</feature>
<dbReference type="HAMAP" id="MF_00184">
    <property type="entry name" value="Thr_tRNA_synth"/>
    <property type="match status" value="1"/>
</dbReference>
<dbReference type="PANTHER" id="PTHR11451:SF44">
    <property type="entry name" value="THREONINE--TRNA LIGASE, CHLOROPLASTIC_MITOCHONDRIAL 2"/>
    <property type="match status" value="1"/>
</dbReference>
<dbReference type="InterPro" id="IPR002314">
    <property type="entry name" value="aa-tRNA-synt_IIb"/>
</dbReference>
<dbReference type="GO" id="GO:0004829">
    <property type="term" value="F:threonine-tRNA ligase activity"/>
    <property type="evidence" value="ECO:0007669"/>
    <property type="project" value="UniProtKB-UniRule"/>
</dbReference>
<dbReference type="Gene3D" id="3.30.54.20">
    <property type="match status" value="1"/>
</dbReference>
<feature type="domain" description="TGS" evidence="15">
    <location>
        <begin position="1"/>
        <end position="62"/>
    </location>
</feature>
<keyword evidence="5 13" id="KW-0479">Metal-binding</keyword>
<dbReference type="CDD" id="cd00771">
    <property type="entry name" value="ThrRS_core"/>
    <property type="match status" value="1"/>
</dbReference>
<dbReference type="InterPro" id="IPR018163">
    <property type="entry name" value="Thr/Ala-tRNA-synth_IIc_edit"/>
</dbReference>
<dbReference type="InterPro" id="IPR012947">
    <property type="entry name" value="tRNA_SAD"/>
</dbReference>
<dbReference type="SMART" id="SM00863">
    <property type="entry name" value="tRNA_SAD"/>
    <property type="match status" value="1"/>
</dbReference>
<sequence>MIIHVTLPDGATQQVEQGITAAEFASQISSRLGKDALAVKIDGVLYDLATPLDRDCAVEIVTFASEEGAEIYRHSTSHLMAQAVQDVFPGTKIAIGPAVESGFYYDFDTPHPFTPEDLEKIEQKMAELIQADLPYSRKNVSKEEAIAFFRENGEDYKVEILQEIPDGDMISEYQQGSFVDLCRGPHIPSTGKIKAFKLLSIAGAYWKGDENRQMLQRIYGTSFPSKKELKRHLDRLEEAKRRDHRKLGKDLDLFSIHQEAGAGLIYWHPKGTVLRRVIEDFWKDTHVERGYELVTIPHIAHSDLWRTSGHYDFYRENMYTLGIDDEEYVLKPMNCPGHILIYNTKIRSYRDLPVRYAELGTVYRYERSGTLHGMLRVRGFTQDDAHIFCTPDQLIDELIGVLDLTEYMLKTFGFEDYKVELSVRDSQNTEKYAGSDEHWQRAEEALVEALHHKGLPYKRMEGEAVFYGPKIDTKLIDSLGRGWQGPTVQFDFNLPSRFGVNYVGEDGKKHHVYMVHRTVLGSMERFVGALIEQYAGAFPLWLAPVQMKVLPIGERHLDYAEQVASAFRKEGVRVEIDSRDEKVGQKIRVAQLEQVPYMVIIGDKEVSGQSVSLRHRRKGDLGSLTVEQVICQLFDEKL</sequence>
<dbReference type="InterPro" id="IPR045864">
    <property type="entry name" value="aa-tRNA-synth_II/BPL/LPL"/>
</dbReference>